<feature type="chain" id="PRO_5020980236" evidence="2">
    <location>
        <begin position="22"/>
        <end position="373"/>
    </location>
</feature>
<organism evidence="4 5">
    <name type="scientific">Seleniivibrio woodruffii</name>
    <dbReference type="NCBI Taxonomy" id="1078050"/>
    <lineage>
        <taxon>Bacteria</taxon>
        <taxon>Pseudomonadati</taxon>
        <taxon>Deferribacterota</taxon>
        <taxon>Deferribacteres</taxon>
        <taxon>Deferribacterales</taxon>
        <taxon>Geovibrionaceae</taxon>
        <taxon>Seleniivibrio</taxon>
    </lineage>
</organism>
<feature type="region of interest" description="Disordered" evidence="1">
    <location>
        <begin position="43"/>
        <end position="73"/>
    </location>
</feature>
<dbReference type="Pfam" id="PF08239">
    <property type="entry name" value="SH3_3"/>
    <property type="match status" value="1"/>
</dbReference>
<sequence length="373" mass="41766">MKKYIYSTVLSAFLAVNSASAEESLKPNIRGILAKSGIELADTTMPAQQETETSSDPIKWKDDSRLSKQPKAVEKASGEKKCYYVTSQVTNIRNNPSFLSERTGIYKKGSYICEENRIGEWIDTGKGWVNTKFLSDKMPEDVAKAEAKAVPADTETKTRMTEYNYDSPVVAQKSEPKSPKAVKAAKLSPKFITGAKVNIRSLASTEADVVGQYQRGERIDILETENGWGRTDIGWVNLDYVSDRSADAKAVPVVEKPKLIKYMYVSYKKANIRREPTKKSKLIGNYDAGDKVGIYEFNDDWAKTEKGWVNTANLKDVKCFTVASKTLKARKKPDAGSKVLKTYNRGDTVCEFDRKYGWVDTGKGWVAAEYLER</sequence>
<dbReference type="Gene3D" id="2.30.30.40">
    <property type="entry name" value="SH3 Domains"/>
    <property type="match status" value="3"/>
</dbReference>
<name>A0A4V2PRX0_9BACT</name>
<comment type="caution">
    <text evidence="4">The sequence shown here is derived from an EMBL/GenBank/DDBJ whole genome shotgun (WGS) entry which is preliminary data.</text>
</comment>
<dbReference type="InterPro" id="IPR052354">
    <property type="entry name" value="Cell_Wall_Dynamics_Protein"/>
</dbReference>
<feature type="domain" description="SH3b" evidence="3">
    <location>
        <begin position="80"/>
        <end position="138"/>
    </location>
</feature>
<dbReference type="RefSeq" id="WP_132873139.1">
    <property type="nucleotide sequence ID" value="NZ_SMGG01000004.1"/>
</dbReference>
<dbReference type="Proteomes" id="UP000294614">
    <property type="component" value="Unassembled WGS sequence"/>
</dbReference>
<dbReference type="PANTHER" id="PTHR34408">
    <property type="entry name" value="FAMILY PROTEIN, PUTATIVE-RELATED"/>
    <property type="match status" value="1"/>
</dbReference>
<dbReference type="InterPro" id="IPR003646">
    <property type="entry name" value="SH3-like_bac-type"/>
</dbReference>
<keyword evidence="5" id="KW-1185">Reference proteome</keyword>
<accession>A0A4V2PRX0</accession>
<evidence type="ECO:0000259" key="3">
    <source>
        <dbReference type="SMART" id="SM00287"/>
    </source>
</evidence>
<dbReference type="PANTHER" id="PTHR34408:SF1">
    <property type="entry name" value="GLYCOSYL HYDROLASE FAMILY 19 DOMAIN-CONTAINING PROTEIN HI_1415"/>
    <property type="match status" value="1"/>
</dbReference>
<feature type="domain" description="SH3b" evidence="3">
    <location>
        <begin position="190"/>
        <end position="245"/>
    </location>
</feature>
<evidence type="ECO:0000313" key="4">
    <source>
        <dbReference type="EMBL" id="TCK60441.1"/>
    </source>
</evidence>
<evidence type="ECO:0000256" key="1">
    <source>
        <dbReference type="SAM" id="MobiDB-lite"/>
    </source>
</evidence>
<dbReference type="OrthoDB" id="9794294at2"/>
<evidence type="ECO:0000256" key="2">
    <source>
        <dbReference type="SAM" id="SignalP"/>
    </source>
</evidence>
<reference evidence="4 5" key="1">
    <citation type="submission" date="2019-03" db="EMBL/GenBank/DDBJ databases">
        <title>Genomic Encyclopedia of Type Strains, Phase IV (KMG-IV): sequencing the most valuable type-strain genomes for metagenomic binning, comparative biology and taxonomic classification.</title>
        <authorList>
            <person name="Goeker M."/>
        </authorList>
    </citation>
    <scope>NUCLEOTIDE SEQUENCE [LARGE SCALE GENOMIC DNA]</scope>
    <source>
        <strain evidence="4 5">DSM 24984</strain>
    </source>
</reference>
<feature type="domain" description="SH3b" evidence="3">
    <location>
        <begin position="260"/>
        <end position="318"/>
    </location>
</feature>
<dbReference type="AlphaFoldDB" id="A0A4V2PRX0"/>
<keyword evidence="2" id="KW-0732">Signal</keyword>
<proteinExistence type="predicted"/>
<feature type="compositionally biased region" description="Polar residues" evidence="1">
    <location>
        <begin position="45"/>
        <end position="56"/>
    </location>
</feature>
<protein>
    <submittedName>
        <fullName evidence="4">Uncharacterized protein YgiM (DUF1202 family)</fullName>
    </submittedName>
</protein>
<dbReference type="EMBL" id="SMGG01000004">
    <property type="protein sequence ID" value="TCK60441.1"/>
    <property type="molecule type" value="Genomic_DNA"/>
</dbReference>
<evidence type="ECO:0000313" key="5">
    <source>
        <dbReference type="Proteomes" id="UP000294614"/>
    </source>
</evidence>
<feature type="signal peptide" evidence="2">
    <location>
        <begin position="1"/>
        <end position="21"/>
    </location>
</feature>
<dbReference type="SMART" id="SM00287">
    <property type="entry name" value="SH3b"/>
    <property type="match status" value="3"/>
</dbReference>
<gene>
    <name evidence="4" type="ORF">C8D98_1315</name>
</gene>
<feature type="compositionally biased region" description="Basic and acidic residues" evidence="1">
    <location>
        <begin position="58"/>
        <end position="73"/>
    </location>
</feature>